<feature type="transmembrane region" description="Helical" evidence="11">
    <location>
        <begin position="216"/>
        <end position="236"/>
    </location>
</feature>
<dbReference type="Pfam" id="PF00672">
    <property type="entry name" value="HAMP"/>
    <property type="match status" value="1"/>
</dbReference>
<evidence type="ECO:0000256" key="2">
    <source>
        <dbReference type="ARBA" id="ARBA00004236"/>
    </source>
</evidence>
<dbReference type="PRINTS" id="PR00344">
    <property type="entry name" value="BCTRLSENSOR"/>
</dbReference>
<keyword evidence="7" id="KW-0418">Kinase</keyword>
<evidence type="ECO:0000256" key="3">
    <source>
        <dbReference type="ARBA" id="ARBA00012438"/>
    </source>
</evidence>
<dbReference type="Proteomes" id="UP001501371">
    <property type="component" value="Unassembled WGS sequence"/>
</dbReference>
<evidence type="ECO:0000259" key="13">
    <source>
        <dbReference type="PROSITE" id="PS50885"/>
    </source>
</evidence>
<keyword evidence="6 11" id="KW-0812">Transmembrane</keyword>
<organism evidence="14 15">
    <name type="scientific">Streptomyces hebeiensis</name>
    <dbReference type="NCBI Taxonomy" id="229486"/>
    <lineage>
        <taxon>Bacteria</taxon>
        <taxon>Bacillati</taxon>
        <taxon>Actinomycetota</taxon>
        <taxon>Actinomycetes</taxon>
        <taxon>Kitasatosporales</taxon>
        <taxon>Streptomycetaceae</taxon>
        <taxon>Streptomyces</taxon>
    </lineage>
</organism>
<evidence type="ECO:0000259" key="12">
    <source>
        <dbReference type="PROSITE" id="PS50109"/>
    </source>
</evidence>
<dbReference type="InterPro" id="IPR036890">
    <property type="entry name" value="HATPase_C_sf"/>
</dbReference>
<dbReference type="Gene3D" id="1.10.287.130">
    <property type="match status" value="1"/>
</dbReference>
<dbReference type="SMART" id="SM00387">
    <property type="entry name" value="HATPase_c"/>
    <property type="match status" value="1"/>
</dbReference>
<dbReference type="Gene3D" id="6.10.340.10">
    <property type="match status" value="1"/>
</dbReference>
<evidence type="ECO:0000256" key="5">
    <source>
        <dbReference type="ARBA" id="ARBA00022679"/>
    </source>
</evidence>
<keyword evidence="4" id="KW-0597">Phosphoprotein</keyword>
<feature type="region of interest" description="Disordered" evidence="10">
    <location>
        <begin position="1"/>
        <end position="28"/>
    </location>
</feature>
<dbReference type="CDD" id="cd00082">
    <property type="entry name" value="HisKA"/>
    <property type="match status" value="1"/>
</dbReference>
<feature type="domain" description="HAMP" evidence="13">
    <location>
        <begin position="238"/>
        <end position="290"/>
    </location>
</feature>
<dbReference type="InterPro" id="IPR005467">
    <property type="entry name" value="His_kinase_dom"/>
</dbReference>
<dbReference type="SMART" id="SM00388">
    <property type="entry name" value="HisKA"/>
    <property type="match status" value="1"/>
</dbReference>
<evidence type="ECO:0000256" key="11">
    <source>
        <dbReference type="SAM" id="Phobius"/>
    </source>
</evidence>
<dbReference type="EC" id="2.7.13.3" evidence="3"/>
<name>A0ABN1V0I1_9ACTN</name>
<keyword evidence="9" id="KW-0902">Two-component regulatory system</keyword>
<proteinExistence type="predicted"/>
<feature type="compositionally biased region" description="Low complexity" evidence="10">
    <location>
        <begin position="558"/>
        <end position="572"/>
    </location>
</feature>
<feature type="region of interest" description="Disordered" evidence="10">
    <location>
        <begin position="558"/>
        <end position="613"/>
    </location>
</feature>
<comment type="subcellular location">
    <subcellularLocation>
        <location evidence="2">Cell membrane</location>
    </subcellularLocation>
</comment>
<evidence type="ECO:0000256" key="10">
    <source>
        <dbReference type="SAM" id="MobiDB-lite"/>
    </source>
</evidence>
<dbReference type="PANTHER" id="PTHR43304:SF1">
    <property type="entry name" value="PAC DOMAIN-CONTAINING PROTEIN"/>
    <property type="match status" value="1"/>
</dbReference>
<evidence type="ECO:0000256" key="1">
    <source>
        <dbReference type="ARBA" id="ARBA00000085"/>
    </source>
</evidence>
<dbReference type="PROSITE" id="PS50109">
    <property type="entry name" value="HIS_KIN"/>
    <property type="match status" value="1"/>
</dbReference>
<feature type="transmembrane region" description="Helical" evidence="11">
    <location>
        <begin position="39"/>
        <end position="63"/>
    </location>
</feature>
<dbReference type="Pfam" id="PF02518">
    <property type="entry name" value="HATPase_c"/>
    <property type="match status" value="1"/>
</dbReference>
<dbReference type="EMBL" id="BAAAKV010000053">
    <property type="protein sequence ID" value="GAA1187381.1"/>
    <property type="molecule type" value="Genomic_DNA"/>
</dbReference>
<dbReference type="SMART" id="SM00304">
    <property type="entry name" value="HAMP"/>
    <property type="match status" value="1"/>
</dbReference>
<sequence>MTAAPEGGAEPGRPRAAVPGGEQPPPGRFARSRLSVQGWVRLILALLVLVVCGCALVAGAFMVRANDRTDDLVDRIQPARSGAFQLQRALLDQETGVRGYALTANPSFLAPYDQGRAEERRFVRGMRAVVAEDSVLATDLDRIVRAAERWRREDVAPLIGAVRARGAESASAQRLARSKAGFDELRTLFAEQQRHLDIARDRARAELDDARAQRDAASVAALGVFVTAVVVLALVLHRMVGRPLNALRAASDDVRAGAFDRRIETGGPSDLRAVGAAVEDMRRRLVAEISATQSREALLAEQADELRRSNSELEQFAYVASHDLQEPLRKVASFCQLLEKRYGDQLDARGKQYIDFAVDGAKRMQVLINDLLTFSRVGRVHDAWQDVDMGAALDRALGNLALVVEEAGATVVRESELPRITGDPTTLAMLWQNLVGNAVKFRRPEVPSRITVGCVRERAEGDGAEVWHVTVSDNGIGVAPEFAEKVFVIFQRLHGRDEYEGTGIGLALCRKIVEFHGGRIWLESPPEGGTRVHFTLPALLVPEEPGEDGEAAGTVAETAGTVTEAPGTVAAEKAPGPAGTVTLPPADGPAAPSATVPDPSDERPPTSPPGAAP</sequence>
<dbReference type="InterPro" id="IPR036097">
    <property type="entry name" value="HisK_dim/P_sf"/>
</dbReference>
<evidence type="ECO:0000313" key="14">
    <source>
        <dbReference type="EMBL" id="GAA1187381.1"/>
    </source>
</evidence>
<dbReference type="InterPro" id="IPR003660">
    <property type="entry name" value="HAMP_dom"/>
</dbReference>
<dbReference type="CDD" id="cd19410">
    <property type="entry name" value="HK9-like_sensor"/>
    <property type="match status" value="1"/>
</dbReference>
<dbReference type="RefSeq" id="WP_344281228.1">
    <property type="nucleotide sequence ID" value="NZ_BAAAKV010000053.1"/>
</dbReference>
<keyword evidence="15" id="KW-1185">Reference proteome</keyword>
<evidence type="ECO:0000256" key="6">
    <source>
        <dbReference type="ARBA" id="ARBA00022692"/>
    </source>
</evidence>
<dbReference type="SUPFAM" id="SSF47384">
    <property type="entry name" value="Homodimeric domain of signal transducing histidine kinase"/>
    <property type="match status" value="1"/>
</dbReference>
<dbReference type="Gene3D" id="3.30.565.10">
    <property type="entry name" value="Histidine kinase-like ATPase, C-terminal domain"/>
    <property type="match status" value="1"/>
</dbReference>
<protein>
    <recommendedName>
        <fullName evidence="3">histidine kinase</fullName>
        <ecNumber evidence="3">2.7.13.3</ecNumber>
    </recommendedName>
</protein>
<dbReference type="InterPro" id="IPR004358">
    <property type="entry name" value="Sig_transdc_His_kin-like_C"/>
</dbReference>
<gene>
    <name evidence="14" type="ORF">GCM10009654_51180</name>
</gene>
<keyword evidence="8 11" id="KW-1133">Transmembrane helix</keyword>
<dbReference type="InterPro" id="IPR003661">
    <property type="entry name" value="HisK_dim/P_dom"/>
</dbReference>
<dbReference type="PANTHER" id="PTHR43304">
    <property type="entry name" value="PHYTOCHROME-LIKE PROTEIN CPH1"/>
    <property type="match status" value="1"/>
</dbReference>
<accession>A0ABN1V0I1</accession>
<dbReference type="CDD" id="cd06225">
    <property type="entry name" value="HAMP"/>
    <property type="match status" value="1"/>
</dbReference>
<comment type="caution">
    <text evidence="14">The sequence shown here is derived from an EMBL/GenBank/DDBJ whole genome shotgun (WGS) entry which is preliminary data.</text>
</comment>
<keyword evidence="5" id="KW-0808">Transferase</keyword>
<reference evidence="14 15" key="1">
    <citation type="journal article" date="2019" name="Int. J. Syst. Evol. Microbiol.">
        <title>The Global Catalogue of Microorganisms (GCM) 10K type strain sequencing project: providing services to taxonomists for standard genome sequencing and annotation.</title>
        <authorList>
            <consortium name="The Broad Institute Genomics Platform"/>
            <consortium name="The Broad Institute Genome Sequencing Center for Infectious Disease"/>
            <person name="Wu L."/>
            <person name="Ma J."/>
        </authorList>
    </citation>
    <scope>NUCLEOTIDE SEQUENCE [LARGE SCALE GENOMIC DNA]</scope>
    <source>
        <strain evidence="14 15">JCM 12696</strain>
    </source>
</reference>
<dbReference type="InterPro" id="IPR007891">
    <property type="entry name" value="CHASE3"/>
</dbReference>
<evidence type="ECO:0000256" key="8">
    <source>
        <dbReference type="ARBA" id="ARBA00022989"/>
    </source>
</evidence>
<feature type="domain" description="Histidine kinase" evidence="12">
    <location>
        <begin position="319"/>
        <end position="540"/>
    </location>
</feature>
<dbReference type="SUPFAM" id="SSF55874">
    <property type="entry name" value="ATPase domain of HSP90 chaperone/DNA topoisomerase II/histidine kinase"/>
    <property type="match status" value="1"/>
</dbReference>
<dbReference type="Pfam" id="PF05227">
    <property type="entry name" value="CHASE3"/>
    <property type="match status" value="1"/>
</dbReference>
<dbReference type="PROSITE" id="PS50885">
    <property type="entry name" value="HAMP"/>
    <property type="match status" value="1"/>
</dbReference>
<comment type="catalytic activity">
    <reaction evidence="1">
        <text>ATP + protein L-histidine = ADP + protein N-phospho-L-histidine.</text>
        <dbReference type="EC" id="2.7.13.3"/>
    </reaction>
</comment>
<keyword evidence="11" id="KW-0472">Membrane</keyword>
<evidence type="ECO:0000256" key="4">
    <source>
        <dbReference type="ARBA" id="ARBA00022553"/>
    </source>
</evidence>
<dbReference type="InterPro" id="IPR003594">
    <property type="entry name" value="HATPase_dom"/>
</dbReference>
<dbReference type="InterPro" id="IPR052162">
    <property type="entry name" value="Sensor_kinase/Photoreceptor"/>
</dbReference>
<evidence type="ECO:0000313" key="15">
    <source>
        <dbReference type="Proteomes" id="UP001501371"/>
    </source>
</evidence>
<dbReference type="Pfam" id="PF00512">
    <property type="entry name" value="HisKA"/>
    <property type="match status" value="1"/>
</dbReference>
<evidence type="ECO:0000256" key="9">
    <source>
        <dbReference type="ARBA" id="ARBA00023012"/>
    </source>
</evidence>
<evidence type="ECO:0000256" key="7">
    <source>
        <dbReference type="ARBA" id="ARBA00022777"/>
    </source>
</evidence>